<dbReference type="AlphaFoldDB" id="A0A0P0V017"/>
<dbReference type="InParanoid" id="A0A0P0V017"/>
<dbReference type="PaxDb" id="39947-A0A0P0V017"/>
<protein>
    <submittedName>
        <fullName evidence="3">Os01g0228450 protein</fullName>
    </submittedName>
</protein>
<proteinExistence type="predicted"/>
<keyword evidence="4" id="KW-1185">Reference proteome</keyword>
<evidence type="ECO:0000313" key="4">
    <source>
        <dbReference type="Proteomes" id="UP000059680"/>
    </source>
</evidence>
<sequence length="555" mass="59076">MAIGSLEALQLVVAMVVREVGLLVVVGVEEVAGGGGGAERAVGVLDEADGLPRVGDEAVGGLLGADAGVLHHLEHLLGLPWLLQLAVAPDEGLERPEVRAHAGVAHGGVDPHGVAHVGDAAPPADDGGEGDDVGADAEAAHLAQELLRLLRLLRAHVALGEDAVHLRVRLDPGLDHFVEHLHALGHVPHGAQRVQLVAVGHDVRLDPELLHQPKNVVDGGHVVGVEEALEQGVEDDDVGEHAGVLHLADAAERLAEAALAAVAADDDAPGALAGAEPCLLRHLHDELLGAPRLVVLGVRAGEGVVRDDVRVGARRAHPRHHPPRLLQPPGVAPRLDEDVVRRQVRPDRRLAAGAAGGHHVEHPLRLLGAAGYAVALDQRVERARRGAAAGVAHPEEGVRRLAHPPGLDEGVDERVEEDGVRAEAGVLHLGEQPRDGVERPLARQRREQRGVRHQRRAVAVVDEVAERRVRLVRPPRVDHGAHLPRPGDHRLARVPLAARRAEQLLLLLLRRRRRLLCLPNTLRCDPFSTSPLILILPLVLTVEVNVSCTPFSTMV</sequence>
<feature type="region of interest" description="Disordered" evidence="1">
    <location>
        <begin position="313"/>
        <end position="336"/>
    </location>
</feature>
<dbReference type="Proteomes" id="UP000059680">
    <property type="component" value="Chromosome 1"/>
</dbReference>
<evidence type="ECO:0000313" key="3">
    <source>
        <dbReference type="EMBL" id="BAS71141.1"/>
    </source>
</evidence>
<organism evidence="3 4">
    <name type="scientific">Oryza sativa subsp. japonica</name>
    <name type="common">Rice</name>
    <dbReference type="NCBI Taxonomy" id="39947"/>
    <lineage>
        <taxon>Eukaryota</taxon>
        <taxon>Viridiplantae</taxon>
        <taxon>Streptophyta</taxon>
        <taxon>Embryophyta</taxon>
        <taxon>Tracheophyta</taxon>
        <taxon>Spermatophyta</taxon>
        <taxon>Magnoliopsida</taxon>
        <taxon>Liliopsida</taxon>
        <taxon>Poales</taxon>
        <taxon>Poaceae</taxon>
        <taxon>BOP clade</taxon>
        <taxon>Oryzoideae</taxon>
        <taxon>Oryzeae</taxon>
        <taxon>Oryzinae</taxon>
        <taxon>Oryza</taxon>
        <taxon>Oryza sativa</taxon>
    </lineage>
</organism>
<accession>A0A0P0V017</accession>
<feature type="signal peptide" evidence="2">
    <location>
        <begin position="1"/>
        <end position="22"/>
    </location>
</feature>
<feature type="compositionally biased region" description="Basic residues" evidence="1">
    <location>
        <begin position="313"/>
        <end position="323"/>
    </location>
</feature>
<feature type="non-terminal residue" evidence="3">
    <location>
        <position position="1"/>
    </location>
</feature>
<evidence type="ECO:0000256" key="1">
    <source>
        <dbReference type="SAM" id="MobiDB-lite"/>
    </source>
</evidence>
<dbReference type="EMBL" id="AP014957">
    <property type="protein sequence ID" value="BAS71141.1"/>
    <property type="molecule type" value="Genomic_DNA"/>
</dbReference>
<feature type="region of interest" description="Disordered" evidence="1">
    <location>
        <begin position="109"/>
        <end position="133"/>
    </location>
</feature>
<gene>
    <name evidence="3" type="ordered locus">Os01g0228450</name>
    <name evidence="3" type="ORF">OSNPB_010228450</name>
</gene>
<reference evidence="3 4" key="3">
    <citation type="journal article" date="2013" name="Rice">
        <title>Improvement of the Oryza sativa Nipponbare reference genome using next generation sequence and optical map data.</title>
        <authorList>
            <person name="Kawahara Y."/>
            <person name="de la Bastide M."/>
            <person name="Hamilton J.P."/>
            <person name="Kanamori H."/>
            <person name="McCombie W.R."/>
            <person name="Ouyang S."/>
            <person name="Schwartz D.C."/>
            <person name="Tanaka T."/>
            <person name="Wu J."/>
            <person name="Zhou S."/>
            <person name="Childs K.L."/>
            <person name="Davidson R.M."/>
            <person name="Lin H."/>
            <person name="Quesada-Ocampo L."/>
            <person name="Vaillancourt B."/>
            <person name="Sakai H."/>
            <person name="Lee S.S."/>
            <person name="Kim J."/>
            <person name="Numa H."/>
            <person name="Itoh T."/>
            <person name="Buell C.R."/>
            <person name="Matsumoto T."/>
        </authorList>
    </citation>
    <scope>NUCLEOTIDE SEQUENCE [LARGE SCALE GENOMIC DNA]</scope>
    <source>
        <strain evidence="4">cv. Nipponbare</strain>
    </source>
</reference>
<feature type="chain" id="PRO_5006056129" evidence="2">
    <location>
        <begin position="23"/>
        <end position="555"/>
    </location>
</feature>
<keyword evidence="2" id="KW-0732">Signal</keyword>
<reference evidence="3 4" key="2">
    <citation type="journal article" date="2013" name="Plant Cell Physiol.">
        <title>Rice Annotation Project Database (RAP-DB): an integrative and interactive database for rice genomics.</title>
        <authorList>
            <person name="Sakai H."/>
            <person name="Lee S.S."/>
            <person name="Tanaka T."/>
            <person name="Numa H."/>
            <person name="Kim J."/>
            <person name="Kawahara Y."/>
            <person name="Wakimoto H."/>
            <person name="Yang C.C."/>
            <person name="Iwamoto M."/>
            <person name="Abe T."/>
            <person name="Yamada Y."/>
            <person name="Muto A."/>
            <person name="Inokuchi H."/>
            <person name="Ikemura T."/>
            <person name="Matsumoto T."/>
            <person name="Sasaki T."/>
            <person name="Itoh T."/>
        </authorList>
    </citation>
    <scope>NUCLEOTIDE SEQUENCE [LARGE SCALE GENOMIC DNA]</scope>
    <source>
        <strain evidence="4">cv. Nipponbare</strain>
    </source>
</reference>
<reference evidence="4" key="1">
    <citation type="journal article" date="2005" name="Nature">
        <title>The map-based sequence of the rice genome.</title>
        <authorList>
            <consortium name="International rice genome sequencing project (IRGSP)"/>
            <person name="Matsumoto T."/>
            <person name="Wu J."/>
            <person name="Kanamori H."/>
            <person name="Katayose Y."/>
            <person name="Fujisawa M."/>
            <person name="Namiki N."/>
            <person name="Mizuno H."/>
            <person name="Yamamoto K."/>
            <person name="Antonio B.A."/>
            <person name="Baba T."/>
            <person name="Sakata K."/>
            <person name="Nagamura Y."/>
            <person name="Aoki H."/>
            <person name="Arikawa K."/>
            <person name="Arita K."/>
            <person name="Bito T."/>
            <person name="Chiden Y."/>
            <person name="Fujitsuka N."/>
            <person name="Fukunaka R."/>
            <person name="Hamada M."/>
            <person name="Harada C."/>
            <person name="Hayashi A."/>
            <person name="Hijishita S."/>
            <person name="Honda M."/>
            <person name="Hosokawa S."/>
            <person name="Ichikawa Y."/>
            <person name="Idonuma A."/>
            <person name="Iijima M."/>
            <person name="Ikeda M."/>
            <person name="Ikeno M."/>
            <person name="Ito K."/>
            <person name="Ito S."/>
            <person name="Ito T."/>
            <person name="Ito Y."/>
            <person name="Ito Y."/>
            <person name="Iwabuchi A."/>
            <person name="Kamiya K."/>
            <person name="Karasawa W."/>
            <person name="Kurita K."/>
            <person name="Katagiri S."/>
            <person name="Kikuta A."/>
            <person name="Kobayashi H."/>
            <person name="Kobayashi N."/>
            <person name="Machita K."/>
            <person name="Maehara T."/>
            <person name="Masukawa M."/>
            <person name="Mizubayashi T."/>
            <person name="Mukai Y."/>
            <person name="Nagasaki H."/>
            <person name="Nagata Y."/>
            <person name="Naito S."/>
            <person name="Nakashima M."/>
            <person name="Nakama Y."/>
            <person name="Nakamichi Y."/>
            <person name="Nakamura M."/>
            <person name="Meguro A."/>
            <person name="Negishi M."/>
            <person name="Ohta I."/>
            <person name="Ohta T."/>
            <person name="Okamoto M."/>
            <person name="Ono N."/>
            <person name="Saji S."/>
            <person name="Sakaguchi M."/>
            <person name="Sakai K."/>
            <person name="Shibata M."/>
            <person name="Shimokawa T."/>
            <person name="Song J."/>
            <person name="Takazaki Y."/>
            <person name="Terasawa K."/>
            <person name="Tsugane M."/>
            <person name="Tsuji K."/>
            <person name="Ueda S."/>
            <person name="Waki K."/>
            <person name="Yamagata H."/>
            <person name="Yamamoto M."/>
            <person name="Yamamoto S."/>
            <person name="Yamane H."/>
            <person name="Yoshiki S."/>
            <person name="Yoshihara R."/>
            <person name="Yukawa K."/>
            <person name="Zhong H."/>
            <person name="Yano M."/>
            <person name="Yuan Q."/>
            <person name="Ouyang S."/>
            <person name="Liu J."/>
            <person name="Jones K.M."/>
            <person name="Gansberger K."/>
            <person name="Moffat K."/>
            <person name="Hill J."/>
            <person name="Bera J."/>
            <person name="Fadrosh D."/>
            <person name="Jin S."/>
            <person name="Johri S."/>
            <person name="Kim M."/>
            <person name="Overton L."/>
            <person name="Reardon M."/>
            <person name="Tsitrin T."/>
            <person name="Vuong H."/>
            <person name="Weaver B."/>
            <person name="Ciecko A."/>
            <person name="Tallon L."/>
            <person name="Jackson J."/>
            <person name="Pai G."/>
            <person name="Aken S.V."/>
            <person name="Utterback T."/>
            <person name="Reidmuller S."/>
            <person name="Feldblyum T."/>
            <person name="Hsiao J."/>
            <person name="Zismann V."/>
            <person name="Iobst S."/>
            <person name="de Vazeille A.R."/>
            <person name="Buell C.R."/>
            <person name="Ying K."/>
            <person name="Li Y."/>
            <person name="Lu T."/>
            <person name="Huang Y."/>
            <person name="Zhao Q."/>
            <person name="Feng Q."/>
            <person name="Zhang L."/>
            <person name="Zhu J."/>
            <person name="Weng Q."/>
            <person name="Mu J."/>
            <person name="Lu Y."/>
            <person name="Fan D."/>
            <person name="Liu Y."/>
            <person name="Guan J."/>
            <person name="Zhang Y."/>
            <person name="Yu S."/>
            <person name="Liu X."/>
            <person name="Zhang Y."/>
            <person name="Hong G."/>
            <person name="Han B."/>
            <person name="Choisne N."/>
            <person name="Demange N."/>
            <person name="Orjeda G."/>
            <person name="Samain S."/>
            <person name="Cattolico L."/>
            <person name="Pelletier E."/>
            <person name="Couloux A."/>
            <person name="Segurens B."/>
            <person name="Wincker P."/>
            <person name="D'Hont A."/>
            <person name="Scarpelli C."/>
            <person name="Weissenbach J."/>
            <person name="Salanoubat M."/>
            <person name="Quetier F."/>
            <person name="Yu Y."/>
            <person name="Kim H.R."/>
            <person name="Rambo T."/>
            <person name="Currie J."/>
            <person name="Collura K."/>
            <person name="Luo M."/>
            <person name="Yang T."/>
            <person name="Ammiraju J.S.S."/>
            <person name="Engler F."/>
            <person name="Soderlund C."/>
            <person name="Wing R.A."/>
            <person name="Palmer L.E."/>
            <person name="de la Bastide M."/>
            <person name="Spiegel L."/>
            <person name="Nascimento L."/>
            <person name="Zutavern T."/>
            <person name="O'Shaughnessy A."/>
            <person name="Dike S."/>
            <person name="Dedhia N."/>
            <person name="Preston R."/>
            <person name="Balija V."/>
            <person name="McCombie W.R."/>
            <person name="Chow T."/>
            <person name="Chen H."/>
            <person name="Chung M."/>
            <person name="Chen C."/>
            <person name="Shaw J."/>
            <person name="Wu H."/>
            <person name="Hsiao K."/>
            <person name="Chao Y."/>
            <person name="Chu M."/>
            <person name="Cheng C."/>
            <person name="Hour A."/>
            <person name="Lee P."/>
            <person name="Lin S."/>
            <person name="Lin Y."/>
            <person name="Liou J."/>
            <person name="Liu S."/>
            <person name="Hsing Y."/>
            <person name="Raghuvanshi S."/>
            <person name="Mohanty A."/>
            <person name="Bharti A.K."/>
            <person name="Gaur A."/>
            <person name="Gupta V."/>
            <person name="Kumar D."/>
            <person name="Ravi V."/>
            <person name="Vij S."/>
            <person name="Kapur A."/>
            <person name="Khurana P."/>
            <person name="Khurana P."/>
            <person name="Khurana J.P."/>
            <person name="Tyagi A.K."/>
            <person name="Gaikwad K."/>
            <person name="Singh A."/>
            <person name="Dalal V."/>
            <person name="Srivastava S."/>
            <person name="Dixit A."/>
            <person name="Pal A.K."/>
            <person name="Ghazi I.A."/>
            <person name="Yadav M."/>
            <person name="Pandit A."/>
            <person name="Bhargava A."/>
            <person name="Sureshbabu K."/>
            <person name="Batra K."/>
            <person name="Sharma T.R."/>
            <person name="Mohapatra T."/>
            <person name="Singh N.K."/>
            <person name="Messing J."/>
            <person name="Nelson A.B."/>
            <person name="Fuks G."/>
            <person name="Kavchok S."/>
            <person name="Keizer G."/>
            <person name="Linton E."/>
            <person name="Llaca V."/>
            <person name="Song R."/>
            <person name="Tanyolac B."/>
            <person name="Young S."/>
            <person name="Ho-Il K."/>
            <person name="Hahn J.H."/>
            <person name="Sangsakoo G."/>
            <person name="Vanavichit A."/>
            <person name="de Mattos Luiz.A.T."/>
            <person name="Zimmer P.D."/>
            <person name="Malone G."/>
            <person name="Dellagostin O."/>
            <person name="de Oliveira A.C."/>
            <person name="Bevan M."/>
            <person name="Bancroft I."/>
            <person name="Minx P."/>
            <person name="Cordum H."/>
            <person name="Wilson R."/>
            <person name="Cheng Z."/>
            <person name="Jin W."/>
            <person name="Jiang J."/>
            <person name="Leong S.A."/>
            <person name="Iwama H."/>
            <person name="Gojobori T."/>
            <person name="Itoh T."/>
            <person name="Niimura Y."/>
            <person name="Fujii Y."/>
            <person name="Habara T."/>
            <person name="Sakai H."/>
            <person name="Sato Y."/>
            <person name="Wilson G."/>
            <person name="Kumar K."/>
            <person name="McCouch S."/>
            <person name="Juretic N."/>
            <person name="Hoen D."/>
            <person name="Wright S."/>
            <person name="Bruskiewich R."/>
            <person name="Bureau T."/>
            <person name="Miyao A."/>
            <person name="Hirochika H."/>
            <person name="Nishikawa T."/>
            <person name="Kadowaki K."/>
            <person name="Sugiura M."/>
            <person name="Burr B."/>
            <person name="Sasaki T."/>
        </authorList>
    </citation>
    <scope>NUCLEOTIDE SEQUENCE [LARGE SCALE GENOMIC DNA]</scope>
    <source>
        <strain evidence="4">cv. Nipponbare</strain>
    </source>
</reference>
<evidence type="ECO:0000256" key="2">
    <source>
        <dbReference type="SAM" id="SignalP"/>
    </source>
</evidence>
<feature type="compositionally biased region" description="Low complexity" evidence="1">
    <location>
        <begin position="114"/>
        <end position="125"/>
    </location>
</feature>
<name>A0A0P0V017_ORYSJ</name>